<dbReference type="EMBL" id="CM029037">
    <property type="protein sequence ID" value="KAG2657695.1"/>
    <property type="molecule type" value="Genomic_DNA"/>
</dbReference>
<accession>A0A8T0XE97</accession>
<protein>
    <submittedName>
        <fullName evidence="3">Uncharacterized protein</fullName>
    </submittedName>
</protein>
<evidence type="ECO:0000313" key="3">
    <source>
        <dbReference type="EMBL" id="KAG2657695.1"/>
    </source>
</evidence>
<organism evidence="3 4">
    <name type="scientific">Panicum virgatum</name>
    <name type="common">Blackwell switchgrass</name>
    <dbReference type="NCBI Taxonomy" id="38727"/>
    <lineage>
        <taxon>Eukaryota</taxon>
        <taxon>Viridiplantae</taxon>
        <taxon>Streptophyta</taxon>
        <taxon>Embryophyta</taxon>
        <taxon>Tracheophyta</taxon>
        <taxon>Spermatophyta</taxon>
        <taxon>Magnoliopsida</taxon>
        <taxon>Liliopsida</taxon>
        <taxon>Poales</taxon>
        <taxon>Poaceae</taxon>
        <taxon>PACMAD clade</taxon>
        <taxon>Panicoideae</taxon>
        <taxon>Panicodae</taxon>
        <taxon>Paniceae</taxon>
        <taxon>Panicinae</taxon>
        <taxon>Panicum</taxon>
        <taxon>Panicum sect. Hiantes</taxon>
    </lineage>
</organism>
<evidence type="ECO:0000313" key="4">
    <source>
        <dbReference type="Proteomes" id="UP000823388"/>
    </source>
</evidence>
<comment type="caution">
    <text evidence="3">The sequence shown here is derived from an EMBL/GenBank/DDBJ whole genome shotgun (WGS) entry which is preliminary data.</text>
</comment>
<feature type="signal peptide" evidence="2">
    <location>
        <begin position="1"/>
        <end position="18"/>
    </location>
</feature>
<dbReference type="Proteomes" id="UP000823388">
    <property type="component" value="Chromosome 1K"/>
</dbReference>
<feature type="region of interest" description="Disordered" evidence="1">
    <location>
        <begin position="61"/>
        <end position="153"/>
    </location>
</feature>
<name>A0A8T0XE97_PANVG</name>
<feature type="compositionally biased region" description="Low complexity" evidence="1">
    <location>
        <begin position="84"/>
        <end position="105"/>
    </location>
</feature>
<keyword evidence="2" id="KW-0732">Signal</keyword>
<dbReference type="AlphaFoldDB" id="A0A8T0XE97"/>
<gene>
    <name evidence="3" type="ORF">PVAP13_1KG196105</name>
</gene>
<evidence type="ECO:0000256" key="1">
    <source>
        <dbReference type="SAM" id="MobiDB-lite"/>
    </source>
</evidence>
<reference evidence="3" key="1">
    <citation type="submission" date="2020-05" db="EMBL/GenBank/DDBJ databases">
        <title>WGS assembly of Panicum virgatum.</title>
        <authorList>
            <person name="Lovell J.T."/>
            <person name="Jenkins J."/>
            <person name="Shu S."/>
            <person name="Juenger T.E."/>
            <person name="Schmutz J."/>
        </authorList>
    </citation>
    <scope>NUCLEOTIDE SEQUENCE</scope>
    <source>
        <strain evidence="3">AP13</strain>
    </source>
</reference>
<sequence length="153" mass="16601">MAVPIVAVILLIFITATCQLVSSNQQPTKTFQLGIVRREDVERERKQGAWAHQGLLPALHSDRCSPPNCRHSCGSPWTPPLWQARSGTPPSGSSGPARRSCSRRCTPTAASRGQSSTPTPLPPPLAPPNQQRASGMVVEPPPRWRAAQGLMRR</sequence>
<proteinExistence type="predicted"/>
<feature type="chain" id="PRO_5035930224" evidence="2">
    <location>
        <begin position="19"/>
        <end position="153"/>
    </location>
</feature>
<evidence type="ECO:0000256" key="2">
    <source>
        <dbReference type="SAM" id="SignalP"/>
    </source>
</evidence>
<keyword evidence="4" id="KW-1185">Reference proteome</keyword>